<proteinExistence type="predicted"/>
<gene>
    <name evidence="1" type="ORF">QTP70_014150</name>
</gene>
<protein>
    <recommendedName>
        <fullName evidence="3">Craniofacial development protein 2-like</fullName>
    </recommendedName>
</protein>
<dbReference type="Gene3D" id="3.60.10.10">
    <property type="entry name" value="Endonuclease/exonuclease/phosphatase"/>
    <property type="match status" value="1"/>
</dbReference>
<sequence>MESIPTGERVVVGVDFNGHVGEGNTGDEVMGKFGVKERNVGGQMVVDFAKRMDMGVVNTYFQKREEHRVTYKSGGRRKQMTVQKGKRMTISIQEHMAINVCPGPIRPIRQISAYFPRLSPTSSVCDSLSPNQAGFPSTAQLAGGGASGGGGLLSPLSPGTAASGGTLSVMNSMETSVEIDSCDSDDNTSLGTLEFDLLYESSTSSLHCTVLRAKNLHLDCGEAGFLLHLLLLL</sequence>
<evidence type="ECO:0000313" key="2">
    <source>
        <dbReference type="Proteomes" id="UP001274896"/>
    </source>
</evidence>
<dbReference type="PANTHER" id="PTHR23227">
    <property type="entry name" value="BUCENTAUR RELATED"/>
    <property type="match status" value="1"/>
</dbReference>
<comment type="caution">
    <text evidence="1">The sequence shown here is derived from an EMBL/GenBank/DDBJ whole genome shotgun (WGS) entry which is preliminary data.</text>
</comment>
<dbReference type="InterPro" id="IPR036691">
    <property type="entry name" value="Endo/exonu/phosph_ase_sf"/>
</dbReference>
<dbReference type="PANTHER" id="PTHR23227:SF83">
    <property type="entry name" value="ENDONUCLEASE_EXONUCLEASE_PHOSPHATASE DOMAIN-CONTAINING PROTEIN"/>
    <property type="match status" value="1"/>
</dbReference>
<dbReference type="EMBL" id="JAUCMX010000012">
    <property type="protein sequence ID" value="KAK3528962.1"/>
    <property type="molecule type" value="Genomic_DNA"/>
</dbReference>
<dbReference type="InterPro" id="IPR027124">
    <property type="entry name" value="Swc5/CFDP1/2"/>
</dbReference>
<name>A0AAE0UY90_9TELE</name>
<accession>A0AAE0UY90</accession>
<dbReference type="AlphaFoldDB" id="A0AAE0UY90"/>
<reference evidence="1" key="1">
    <citation type="submission" date="2023-06" db="EMBL/GenBank/DDBJ databases">
        <title>Male Hemibagrus guttatus genome.</title>
        <authorList>
            <person name="Bian C."/>
        </authorList>
    </citation>
    <scope>NUCLEOTIDE SEQUENCE</scope>
    <source>
        <strain evidence="1">Male_cb2023</strain>
        <tissue evidence="1">Muscle</tissue>
    </source>
</reference>
<organism evidence="1 2">
    <name type="scientific">Hemibagrus guttatus</name>
    <dbReference type="NCBI Taxonomy" id="175788"/>
    <lineage>
        <taxon>Eukaryota</taxon>
        <taxon>Metazoa</taxon>
        <taxon>Chordata</taxon>
        <taxon>Craniata</taxon>
        <taxon>Vertebrata</taxon>
        <taxon>Euteleostomi</taxon>
        <taxon>Actinopterygii</taxon>
        <taxon>Neopterygii</taxon>
        <taxon>Teleostei</taxon>
        <taxon>Ostariophysi</taxon>
        <taxon>Siluriformes</taxon>
        <taxon>Bagridae</taxon>
        <taxon>Hemibagrus</taxon>
    </lineage>
</organism>
<dbReference type="Proteomes" id="UP001274896">
    <property type="component" value="Unassembled WGS sequence"/>
</dbReference>
<evidence type="ECO:0000313" key="1">
    <source>
        <dbReference type="EMBL" id="KAK3528962.1"/>
    </source>
</evidence>
<evidence type="ECO:0008006" key="3">
    <source>
        <dbReference type="Google" id="ProtNLM"/>
    </source>
</evidence>
<keyword evidence="2" id="KW-1185">Reference proteome</keyword>